<feature type="domain" description="HTH lacI-type" evidence="4">
    <location>
        <begin position="8"/>
        <end position="65"/>
    </location>
</feature>
<dbReference type="SMART" id="SM00354">
    <property type="entry name" value="HTH_LACI"/>
    <property type="match status" value="1"/>
</dbReference>
<dbReference type="InterPro" id="IPR010982">
    <property type="entry name" value="Lambda_DNA-bd_dom_sf"/>
</dbReference>
<dbReference type="PANTHER" id="PTHR30146:SF109">
    <property type="entry name" value="HTH-TYPE TRANSCRIPTIONAL REGULATOR GALS"/>
    <property type="match status" value="1"/>
</dbReference>
<dbReference type="Gene3D" id="1.10.260.40">
    <property type="entry name" value="lambda repressor-like DNA-binding domains"/>
    <property type="match status" value="1"/>
</dbReference>
<dbReference type="Gene3D" id="3.40.50.2300">
    <property type="match status" value="2"/>
</dbReference>
<feature type="non-terminal residue" evidence="5">
    <location>
        <position position="359"/>
    </location>
</feature>
<name>A0A7V8NWE9_9BACT</name>
<evidence type="ECO:0000256" key="1">
    <source>
        <dbReference type="ARBA" id="ARBA00023015"/>
    </source>
</evidence>
<dbReference type="PROSITE" id="PS50932">
    <property type="entry name" value="HTH_LACI_2"/>
    <property type="match status" value="1"/>
</dbReference>
<dbReference type="InterPro" id="IPR028082">
    <property type="entry name" value="Peripla_BP_I"/>
</dbReference>
<dbReference type="GO" id="GO:0000976">
    <property type="term" value="F:transcription cis-regulatory region binding"/>
    <property type="evidence" value="ECO:0007669"/>
    <property type="project" value="TreeGrafter"/>
</dbReference>
<proteinExistence type="predicted"/>
<keyword evidence="1" id="KW-0805">Transcription regulation</keyword>
<dbReference type="SUPFAM" id="SSF53822">
    <property type="entry name" value="Periplasmic binding protein-like I"/>
    <property type="match status" value="1"/>
</dbReference>
<organism evidence="5 6">
    <name type="scientific">Candidatus Acidiferrum panamense</name>
    <dbReference type="NCBI Taxonomy" id="2741543"/>
    <lineage>
        <taxon>Bacteria</taxon>
        <taxon>Pseudomonadati</taxon>
        <taxon>Acidobacteriota</taxon>
        <taxon>Terriglobia</taxon>
        <taxon>Candidatus Acidiferrales</taxon>
        <taxon>Candidatus Acidiferrum</taxon>
    </lineage>
</organism>
<keyword evidence="3" id="KW-0804">Transcription</keyword>
<evidence type="ECO:0000256" key="2">
    <source>
        <dbReference type="ARBA" id="ARBA00023125"/>
    </source>
</evidence>
<protein>
    <submittedName>
        <fullName evidence="5">LacI family DNA-binding transcriptional regulator</fullName>
    </submittedName>
</protein>
<dbReference type="SUPFAM" id="SSF47413">
    <property type="entry name" value="lambda repressor-like DNA-binding domains"/>
    <property type="match status" value="1"/>
</dbReference>
<accession>A0A7V8NWE9</accession>
<comment type="caution">
    <text evidence="5">The sequence shown here is derived from an EMBL/GenBank/DDBJ whole genome shotgun (WGS) entry which is preliminary data.</text>
</comment>
<dbReference type="EMBL" id="JACDQQ010002624">
    <property type="protein sequence ID" value="MBA0088673.1"/>
    <property type="molecule type" value="Genomic_DNA"/>
</dbReference>
<dbReference type="InterPro" id="IPR000843">
    <property type="entry name" value="HTH_LacI"/>
</dbReference>
<dbReference type="CDD" id="cd01392">
    <property type="entry name" value="HTH_LacI"/>
    <property type="match status" value="1"/>
</dbReference>
<dbReference type="AlphaFoldDB" id="A0A7V8NWE9"/>
<evidence type="ECO:0000256" key="3">
    <source>
        <dbReference type="ARBA" id="ARBA00023163"/>
    </source>
</evidence>
<evidence type="ECO:0000313" key="6">
    <source>
        <dbReference type="Proteomes" id="UP000567293"/>
    </source>
</evidence>
<dbReference type="GO" id="GO:0003700">
    <property type="term" value="F:DNA-binding transcription factor activity"/>
    <property type="evidence" value="ECO:0007669"/>
    <property type="project" value="TreeGrafter"/>
</dbReference>
<evidence type="ECO:0000259" key="4">
    <source>
        <dbReference type="PROSITE" id="PS50932"/>
    </source>
</evidence>
<keyword evidence="2 5" id="KW-0238">DNA-binding</keyword>
<dbReference type="InterPro" id="IPR046335">
    <property type="entry name" value="LacI/GalR-like_sensor"/>
</dbReference>
<dbReference type="CDD" id="cd06267">
    <property type="entry name" value="PBP1_LacI_sugar_binding-like"/>
    <property type="match status" value="1"/>
</dbReference>
<dbReference type="Proteomes" id="UP000567293">
    <property type="component" value="Unassembled WGS sequence"/>
</dbReference>
<reference evidence="5" key="1">
    <citation type="submission" date="2020-06" db="EMBL/GenBank/DDBJ databases">
        <title>Legume-microbial interactions unlock mineral nutrients during tropical forest succession.</title>
        <authorList>
            <person name="Epihov D.Z."/>
        </authorList>
    </citation>
    <scope>NUCLEOTIDE SEQUENCE [LARGE SCALE GENOMIC DNA]</scope>
    <source>
        <strain evidence="5">Pan2503</strain>
    </source>
</reference>
<gene>
    <name evidence="5" type="ORF">HRJ53_27100</name>
</gene>
<sequence length="359" mass="39418">MSGKIKMVTMRDVAQASGFSPATVSIVLNNAPLARYIAPATKKRIEDAARKLGYRPNAMARFLRSRRSQTVGVMIFDITDPFCTPVLRGIENALYQSSYVPIFADAHNQRSRFERYLEMLLEHHVEALIVVANWLFVDIQLLADLSKRNITAATIGWEVPGDSVSSVMVDNEAGGRLALEHLYHLGHRKIAVIRGPKMLIDSGPRWKGVQKFAHSVGLELDPSLLAQLPDELEANSGFEGGYRFTEELLEHKKKFTAVLAFDDLTALGAIRALTRAGVKVPEHCSVVGFDDVPLSALAAPSLTTVRQPLEAMGNLAVNTVVEGIKAGLEKRDWGISRHKMTPELVIRDSTKAVPTAATN</sequence>
<dbReference type="PANTHER" id="PTHR30146">
    <property type="entry name" value="LACI-RELATED TRANSCRIPTIONAL REPRESSOR"/>
    <property type="match status" value="1"/>
</dbReference>
<evidence type="ECO:0000313" key="5">
    <source>
        <dbReference type="EMBL" id="MBA0088673.1"/>
    </source>
</evidence>
<dbReference type="Pfam" id="PF00356">
    <property type="entry name" value="LacI"/>
    <property type="match status" value="1"/>
</dbReference>
<dbReference type="Pfam" id="PF13377">
    <property type="entry name" value="Peripla_BP_3"/>
    <property type="match status" value="1"/>
</dbReference>
<keyword evidence="6" id="KW-1185">Reference proteome</keyword>